<evidence type="ECO:0000259" key="1">
    <source>
        <dbReference type="Pfam" id="PF14213"/>
    </source>
</evidence>
<dbReference type="EMBL" id="PEYU01000030">
    <property type="protein sequence ID" value="PIS22488.1"/>
    <property type="molecule type" value="Genomic_DNA"/>
</dbReference>
<evidence type="ECO:0000313" key="2">
    <source>
        <dbReference type="EMBL" id="PIS22488.1"/>
    </source>
</evidence>
<dbReference type="Pfam" id="PF14213">
    <property type="entry name" value="DUF4325"/>
    <property type="match status" value="1"/>
</dbReference>
<comment type="caution">
    <text evidence="2">The sequence shown here is derived from an EMBL/GenBank/DDBJ whole genome shotgun (WGS) entry which is preliminary data.</text>
</comment>
<name>A0A2H0XEE4_UNCKA</name>
<dbReference type="AlphaFoldDB" id="A0A2H0XEE4"/>
<dbReference type="InterPro" id="IPR025474">
    <property type="entry name" value="DUF4325"/>
</dbReference>
<reference evidence="3" key="1">
    <citation type="submission" date="2017-09" db="EMBL/GenBank/DDBJ databases">
        <title>Depth-based differentiation of microbial function through sediment-hosted aquifers and enrichment of novel symbionts in the deep terrestrial subsurface.</title>
        <authorList>
            <person name="Probst A.J."/>
            <person name="Ladd B."/>
            <person name="Jarett J.K."/>
            <person name="Geller-Mcgrath D.E."/>
            <person name="Sieber C.M.K."/>
            <person name="Emerson J.B."/>
            <person name="Anantharaman K."/>
            <person name="Thomas B.C."/>
            <person name="Malmstrom R."/>
            <person name="Stieglmeier M."/>
            <person name="Klingl A."/>
            <person name="Woyke T."/>
            <person name="Ryan C.M."/>
            <person name="Banfield J.F."/>
        </authorList>
    </citation>
    <scope>NUCLEOTIDE SEQUENCE [LARGE SCALE GENOMIC DNA]</scope>
</reference>
<evidence type="ECO:0000313" key="3">
    <source>
        <dbReference type="Proteomes" id="UP000231252"/>
    </source>
</evidence>
<gene>
    <name evidence="2" type="ORF">COT50_01735</name>
</gene>
<proteinExistence type="predicted"/>
<accession>A0A2H0XEE4</accession>
<protein>
    <recommendedName>
        <fullName evidence="1">DUF4325 domain-containing protein</fullName>
    </recommendedName>
</protein>
<organism evidence="2 3">
    <name type="scientific">candidate division WWE3 bacterium CG08_land_8_20_14_0_20_41_10</name>
    <dbReference type="NCBI Taxonomy" id="1975085"/>
    <lineage>
        <taxon>Bacteria</taxon>
        <taxon>Katanobacteria</taxon>
    </lineage>
</organism>
<dbReference type="Proteomes" id="UP000231252">
    <property type="component" value="Unassembled WGS sequence"/>
</dbReference>
<sequence>MSEIKLFPKTGSFAENKDIAREIRLNELIPVMDVGESVTLDFSGVDAATQSFVHALISDLIRKYTNTVLDKLLFKGCNNKVKEIINIVIDYMQE</sequence>
<feature type="domain" description="DUF4325" evidence="1">
    <location>
        <begin position="22"/>
        <end position="82"/>
    </location>
</feature>